<dbReference type="CDD" id="cd06257">
    <property type="entry name" value="DnaJ"/>
    <property type="match status" value="1"/>
</dbReference>
<dbReference type="SMART" id="SM00271">
    <property type="entry name" value="DnaJ"/>
    <property type="match status" value="1"/>
</dbReference>
<dbReference type="Pfam" id="PF00226">
    <property type="entry name" value="DnaJ"/>
    <property type="match status" value="1"/>
</dbReference>
<keyword evidence="3" id="KW-1185">Reference proteome</keyword>
<reference evidence="2 3" key="1">
    <citation type="submission" date="2017-05" db="EMBL/GenBank/DDBJ databases">
        <authorList>
            <person name="Varghese N."/>
            <person name="Submissions S."/>
        </authorList>
    </citation>
    <scope>NUCLEOTIDE SEQUENCE [LARGE SCALE GENOMIC DNA]</scope>
    <source>
        <strain evidence="2 3">DSM 26001</strain>
    </source>
</reference>
<name>A0ABY1QUN7_9BURK</name>
<dbReference type="InterPro" id="IPR001623">
    <property type="entry name" value="DnaJ_domain"/>
</dbReference>
<dbReference type="InterPro" id="IPR036869">
    <property type="entry name" value="J_dom_sf"/>
</dbReference>
<comment type="caution">
    <text evidence="2">The sequence shown here is derived from an EMBL/GenBank/DDBJ whole genome shotgun (WGS) entry which is preliminary data.</text>
</comment>
<dbReference type="SUPFAM" id="SSF46565">
    <property type="entry name" value="Chaperone J-domain"/>
    <property type="match status" value="1"/>
</dbReference>
<dbReference type="PROSITE" id="PS50076">
    <property type="entry name" value="DNAJ_2"/>
    <property type="match status" value="1"/>
</dbReference>
<dbReference type="PRINTS" id="PR00625">
    <property type="entry name" value="JDOMAIN"/>
</dbReference>
<evidence type="ECO:0000259" key="1">
    <source>
        <dbReference type="PROSITE" id="PS50076"/>
    </source>
</evidence>
<protein>
    <submittedName>
        <fullName evidence="2">DnaJ domain-containing protein</fullName>
    </submittedName>
</protein>
<proteinExistence type="predicted"/>
<dbReference type="Proteomes" id="UP001158049">
    <property type="component" value="Unassembled WGS sequence"/>
</dbReference>
<sequence length="386" mass="42444">MKFTRLDLLWQTDESLISPYTDHTLAGLPVLVEDNMVVGPTILDMMVRTVYPSAKLPKEVRSRLPDGASGAAVWTRRNLATLWRDPAEARRPPREVEDIERVRQPDHPFKVALASGGKVVSNSGAFVLVEKATTVALSEVAFKLAAGMRGSVADAYTWISKIAAQQWESDLRRAEALWQCIEAADGFLIEDARVAGLRPVSSVSQEVERLIMRQACSWLGVDPDSDCRRPPGRPPSAGQEGDFIFVEVNENNEVVGRLKKDFMGVRAGTDLAELGLLLLIEILGALRTQGRDIDAEYLEAYLDAAAPDWREQGASYAAGAGSGEGATPDPYEVLGVPRDAPMEDIVKSYRRIMQRVHPDLANVSDWFARVAAAAYRTIRQERGETA</sequence>
<dbReference type="RefSeq" id="WP_283445530.1">
    <property type="nucleotide sequence ID" value="NZ_FXUL01000038.1"/>
</dbReference>
<feature type="domain" description="J" evidence="1">
    <location>
        <begin position="329"/>
        <end position="383"/>
    </location>
</feature>
<gene>
    <name evidence="2" type="ORF">SAMN06295970_13815</name>
</gene>
<organism evidence="2 3">
    <name type="scientific">Noviherbaspirillum suwonense</name>
    <dbReference type="NCBI Taxonomy" id="1224511"/>
    <lineage>
        <taxon>Bacteria</taxon>
        <taxon>Pseudomonadati</taxon>
        <taxon>Pseudomonadota</taxon>
        <taxon>Betaproteobacteria</taxon>
        <taxon>Burkholderiales</taxon>
        <taxon>Oxalobacteraceae</taxon>
        <taxon>Noviherbaspirillum</taxon>
    </lineage>
</organism>
<accession>A0ABY1QUN7</accession>
<evidence type="ECO:0000313" key="3">
    <source>
        <dbReference type="Proteomes" id="UP001158049"/>
    </source>
</evidence>
<dbReference type="EMBL" id="FXUL01000038">
    <property type="protein sequence ID" value="SMP80743.1"/>
    <property type="molecule type" value="Genomic_DNA"/>
</dbReference>
<dbReference type="Gene3D" id="1.10.287.110">
    <property type="entry name" value="DnaJ domain"/>
    <property type="match status" value="1"/>
</dbReference>
<evidence type="ECO:0000313" key="2">
    <source>
        <dbReference type="EMBL" id="SMP80743.1"/>
    </source>
</evidence>